<evidence type="ECO:0000256" key="6">
    <source>
        <dbReference type="ARBA" id="ARBA00031828"/>
    </source>
</evidence>
<evidence type="ECO:0000256" key="9">
    <source>
        <dbReference type="PIRSR" id="PIRSR004682-2"/>
    </source>
</evidence>
<feature type="binding site" evidence="11">
    <location>
        <position position="29"/>
    </location>
    <ligand>
        <name>Mg(2+)</name>
        <dbReference type="ChEBI" id="CHEBI:18420"/>
    </ligand>
</feature>
<feature type="binding site" evidence="9">
    <location>
        <begin position="69"/>
        <end position="72"/>
    </location>
    <ligand>
        <name>substrate</name>
    </ligand>
</feature>
<feature type="binding site" evidence="9">
    <location>
        <position position="153"/>
    </location>
    <ligand>
        <name>substrate</name>
    </ligand>
</feature>
<evidence type="ECO:0000256" key="12">
    <source>
        <dbReference type="SAM" id="MobiDB-lite"/>
    </source>
</evidence>
<proteinExistence type="inferred from homology"/>
<comment type="cofactor">
    <cofactor evidence="11">
        <name>Zn(2+)</name>
        <dbReference type="ChEBI" id="CHEBI:29105"/>
    </cofactor>
</comment>
<evidence type="ECO:0000313" key="13">
    <source>
        <dbReference type="EMBL" id="KAF1014104.1"/>
    </source>
</evidence>
<feature type="binding site" evidence="9">
    <location>
        <begin position="27"/>
        <end position="29"/>
    </location>
    <ligand>
        <name>substrate</name>
    </ligand>
</feature>
<protein>
    <recommendedName>
        <fullName evidence="6 7">D,D-heptose 1,7-bisphosphate phosphatase</fullName>
        <ecNumber evidence="7">3.1.3.-</ecNumber>
    </recommendedName>
</protein>
<dbReference type="CDD" id="cd07503">
    <property type="entry name" value="HAD_HisB-N"/>
    <property type="match status" value="1"/>
</dbReference>
<keyword evidence="2 7" id="KW-0963">Cytoplasm</keyword>
<feature type="binding site" evidence="11">
    <location>
        <position position="153"/>
    </location>
    <ligand>
        <name>Mg(2+)</name>
        <dbReference type="ChEBI" id="CHEBI:18420"/>
    </ligand>
</feature>
<dbReference type="InterPro" id="IPR006543">
    <property type="entry name" value="Histidinol-phos"/>
</dbReference>
<accession>A0A7V8FEV8</accession>
<comment type="caution">
    <text evidence="13">The sequence shown here is derived from an EMBL/GenBank/DDBJ whole genome shotgun (WGS) entry which is preliminary data.</text>
</comment>
<evidence type="ECO:0000256" key="8">
    <source>
        <dbReference type="PIRSR" id="PIRSR004682-1"/>
    </source>
</evidence>
<gene>
    <name evidence="13" type="primary">gmhB</name>
    <name evidence="13" type="ORF">GAK31_03128</name>
</gene>
<dbReference type="PANTHER" id="PTHR42891:SF1">
    <property type="entry name" value="D-GLYCERO-BETA-D-MANNO-HEPTOSE-1,7-BISPHOSPHATE 7-PHOSPHATASE"/>
    <property type="match status" value="1"/>
</dbReference>
<feature type="binding site" evidence="11">
    <location>
        <position position="108"/>
    </location>
    <ligand>
        <name>Zn(2+)</name>
        <dbReference type="ChEBI" id="CHEBI:29105"/>
    </ligand>
</feature>
<evidence type="ECO:0000256" key="10">
    <source>
        <dbReference type="PIRSR" id="PIRSR004682-3"/>
    </source>
</evidence>
<keyword evidence="4 7" id="KW-0378">Hydrolase</keyword>
<name>A0A7V8FEV8_STEMA</name>
<feature type="binding site" evidence="9">
    <location>
        <begin position="35"/>
        <end position="38"/>
    </location>
    <ligand>
        <name>substrate</name>
    </ligand>
</feature>
<evidence type="ECO:0000256" key="1">
    <source>
        <dbReference type="ARBA" id="ARBA00004496"/>
    </source>
</evidence>
<feature type="binding site" evidence="11">
    <location>
        <position position="123"/>
    </location>
    <ligand>
        <name>Zn(2+)</name>
        <dbReference type="ChEBI" id="CHEBI:29105"/>
    </ligand>
</feature>
<dbReference type="Proteomes" id="UP000487117">
    <property type="component" value="Unassembled WGS sequence"/>
</dbReference>
<dbReference type="NCBIfam" id="TIGR00213">
    <property type="entry name" value="GmhB_yaeD"/>
    <property type="match status" value="1"/>
</dbReference>
<evidence type="ECO:0000256" key="3">
    <source>
        <dbReference type="ARBA" id="ARBA00022723"/>
    </source>
</evidence>
<comment type="cofactor">
    <cofactor evidence="11">
        <name>Mg(2+)</name>
        <dbReference type="ChEBI" id="CHEBI:18420"/>
    </cofactor>
</comment>
<dbReference type="EC" id="3.1.3.-" evidence="7"/>
<evidence type="ECO:0000256" key="4">
    <source>
        <dbReference type="ARBA" id="ARBA00022801"/>
    </source>
</evidence>
<comment type="subcellular location">
    <subcellularLocation>
        <location evidence="1 7">Cytoplasm</location>
    </subcellularLocation>
</comment>
<dbReference type="GO" id="GO:0005737">
    <property type="term" value="C:cytoplasm"/>
    <property type="evidence" value="ECO:0007669"/>
    <property type="project" value="UniProtKB-SubCell"/>
</dbReference>
<feature type="site" description="Contributes to substrate recognition" evidence="10">
    <location>
        <position position="126"/>
    </location>
</feature>
<dbReference type="GO" id="GO:0046872">
    <property type="term" value="F:metal ion binding"/>
    <property type="evidence" value="ECO:0007669"/>
    <property type="project" value="UniProtKB-KW"/>
</dbReference>
<dbReference type="SUPFAM" id="SSF56784">
    <property type="entry name" value="HAD-like"/>
    <property type="match status" value="1"/>
</dbReference>
<dbReference type="NCBIfam" id="TIGR01662">
    <property type="entry name" value="HAD-SF-IIIA"/>
    <property type="match status" value="1"/>
</dbReference>
<feature type="active site" description="Proton donor" evidence="8">
    <location>
        <position position="29"/>
    </location>
</feature>
<feature type="active site" description="Nucleophile" evidence="8">
    <location>
        <position position="27"/>
    </location>
</feature>
<dbReference type="InterPro" id="IPR036412">
    <property type="entry name" value="HAD-like_sf"/>
</dbReference>
<sequence>MCDGLPGAGFVPGPATRRAGAPVLFLDRDGVINVNLGYVHTVERTQWVDGLPALLRQSQVKGYDIVIATNQAGIARGYYSTEAFEAYTGWVHARLAEAGGAVLGTYFCPHHPTAGLGTLRTDCTCRKPAPGMFLAAMGRFGIDPATAVLVGDKTTDMLAGAAAGIRRRILVGQEPEGEPGADVLRRDNPGDVTL</sequence>
<dbReference type="GO" id="GO:0005975">
    <property type="term" value="P:carbohydrate metabolic process"/>
    <property type="evidence" value="ECO:0007669"/>
    <property type="project" value="InterPro"/>
</dbReference>
<dbReference type="PIRSF" id="PIRSF004682">
    <property type="entry name" value="GmhB"/>
    <property type="match status" value="1"/>
</dbReference>
<dbReference type="Pfam" id="PF13242">
    <property type="entry name" value="Hydrolase_like"/>
    <property type="match status" value="1"/>
</dbReference>
<reference evidence="14" key="1">
    <citation type="journal article" date="2020" name="MBio">
        <title>Horizontal gene transfer to a defensive symbiont with a reduced genome amongst a multipartite beetle microbiome.</title>
        <authorList>
            <person name="Waterworth S.C."/>
            <person name="Florez L.V."/>
            <person name="Rees E.R."/>
            <person name="Hertweck C."/>
            <person name="Kaltenpoth M."/>
            <person name="Kwan J.C."/>
        </authorList>
    </citation>
    <scope>NUCLEOTIDE SEQUENCE [LARGE SCALE GENOMIC DNA]</scope>
</reference>
<dbReference type="PANTHER" id="PTHR42891">
    <property type="entry name" value="D-GLYCERO-BETA-D-MANNO-HEPTOSE-1,7-BISPHOSPHATE 7-PHOSPHATASE"/>
    <property type="match status" value="1"/>
</dbReference>
<dbReference type="Gene3D" id="3.40.50.1000">
    <property type="entry name" value="HAD superfamily/HAD-like"/>
    <property type="match status" value="1"/>
</dbReference>
<dbReference type="InterPro" id="IPR006549">
    <property type="entry name" value="HAD-SF_hydro_IIIA"/>
</dbReference>
<feature type="region of interest" description="Disordered" evidence="12">
    <location>
        <begin position="175"/>
        <end position="194"/>
    </location>
</feature>
<comment type="similarity">
    <text evidence="7">Belongs to the gmhB family.</text>
</comment>
<evidence type="ECO:0000256" key="5">
    <source>
        <dbReference type="ARBA" id="ARBA00023277"/>
    </source>
</evidence>
<dbReference type="NCBIfam" id="TIGR01656">
    <property type="entry name" value="Histidinol-ppas"/>
    <property type="match status" value="1"/>
</dbReference>
<feature type="site" description="Stabilizes the phosphoryl group" evidence="10">
    <location>
        <position position="69"/>
    </location>
</feature>
<dbReference type="AlphaFoldDB" id="A0A7V8FEV8"/>
<feature type="compositionally biased region" description="Basic and acidic residues" evidence="12">
    <location>
        <begin position="183"/>
        <end position="194"/>
    </location>
</feature>
<dbReference type="GO" id="GO:0016791">
    <property type="term" value="F:phosphatase activity"/>
    <property type="evidence" value="ECO:0007669"/>
    <property type="project" value="InterPro"/>
</dbReference>
<feature type="binding site" evidence="11">
    <location>
        <position position="125"/>
    </location>
    <ligand>
        <name>Zn(2+)</name>
        <dbReference type="ChEBI" id="CHEBI:29105"/>
    </ligand>
</feature>
<keyword evidence="11" id="KW-0862">Zinc</keyword>
<organism evidence="13 14">
    <name type="scientific">Stenotrophomonas maltophilia</name>
    <name type="common">Pseudomonas maltophilia</name>
    <name type="synonym">Xanthomonas maltophilia</name>
    <dbReference type="NCBI Taxonomy" id="40324"/>
    <lineage>
        <taxon>Bacteria</taxon>
        <taxon>Pseudomonadati</taxon>
        <taxon>Pseudomonadota</taxon>
        <taxon>Gammaproteobacteria</taxon>
        <taxon>Lysobacterales</taxon>
        <taxon>Lysobacteraceae</taxon>
        <taxon>Stenotrophomonas</taxon>
        <taxon>Stenotrophomonas maltophilia group</taxon>
    </lineage>
</organism>
<dbReference type="InterPro" id="IPR004446">
    <property type="entry name" value="Heptose_bisP_phosphatase"/>
</dbReference>
<feature type="binding site" evidence="9">
    <location>
        <begin position="126"/>
        <end position="127"/>
    </location>
    <ligand>
        <name>substrate</name>
    </ligand>
</feature>
<evidence type="ECO:0000313" key="14">
    <source>
        <dbReference type="Proteomes" id="UP000487117"/>
    </source>
</evidence>
<keyword evidence="3 11" id="KW-0479">Metal-binding</keyword>
<feature type="site" description="Stabilizes the phosphoryl group" evidence="10">
    <location>
        <position position="127"/>
    </location>
</feature>
<keyword evidence="5 7" id="KW-0119">Carbohydrate metabolism</keyword>
<dbReference type="EMBL" id="WNDS01000004">
    <property type="protein sequence ID" value="KAF1014104.1"/>
    <property type="molecule type" value="Genomic_DNA"/>
</dbReference>
<feature type="binding site" evidence="11">
    <location>
        <position position="27"/>
    </location>
    <ligand>
        <name>Mg(2+)</name>
        <dbReference type="ChEBI" id="CHEBI:18420"/>
    </ligand>
</feature>
<feature type="binding site" evidence="11">
    <location>
        <position position="110"/>
    </location>
    <ligand>
        <name>Zn(2+)</name>
        <dbReference type="ChEBI" id="CHEBI:29105"/>
    </ligand>
</feature>
<keyword evidence="11" id="KW-0460">Magnesium</keyword>
<dbReference type="InterPro" id="IPR023214">
    <property type="entry name" value="HAD_sf"/>
</dbReference>
<evidence type="ECO:0000256" key="11">
    <source>
        <dbReference type="PIRSR" id="PIRSR004682-4"/>
    </source>
</evidence>
<evidence type="ECO:0000256" key="7">
    <source>
        <dbReference type="PIRNR" id="PIRNR004682"/>
    </source>
</evidence>
<evidence type="ECO:0000256" key="2">
    <source>
        <dbReference type="ARBA" id="ARBA00022490"/>
    </source>
</evidence>
<feature type="binding site" evidence="11">
    <location>
        <position position="152"/>
    </location>
    <ligand>
        <name>Mg(2+)</name>
        <dbReference type="ChEBI" id="CHEBI:18420"/>
    </ligand>
</feature>